<feature type="chain" id="PRO_5046408084" evidence="3">
    <location>
        <begin position="27"/>
        <end position="214"/>
    </location>
</feature>
<dbReference type="NCBIfam" id="NF008659">
    <property type="entry name" value="PRK11659.1"/>
    <property type="match status" value="1"/>
</dbReference>
<dbReference type="Gene3D" id="1.10.1130.10">
    <property type="entry name" value="Flavocytochrome C3, Chain A"/>
    <property type="match status" value="1"/>
</dbReference>
<evidence type="ECO:0000256" key="3">
    <source>
        <dbReference type="SAM" id="SignalP"/>
    </source>
</evidence>
<feature type="domain" description="Cytochrome c-type protein NrfB-like" evidence="4">
    <location>
        <begin position="96"/>
        <end position="191"/>
    </location>
</feature>
<dbReference type="InterPro" id="IPR036280">
    <property type="entry name" value="Multihaem_cyt_sf"/>
</dbReference>
<evidence type="ECO:0000259" key="4">
    <source>
        <dbReference type="Pfam" id="PF22678"/>
    </source>
</evidence>
<name>A0ABY6TKA8_9PAST</name>
<dbReference type="Gene3D" id="3.90.10.10">
    <property type="entry name" value="Cytochrome C3"/>
    <property type="match status" value="1"/>
</dbReference>
<feature type="signal peptide" evidence="3">
    <location>
        <begin position="1"/>
        <end position="26"/>
    </location>
</feature>
<dbReference type="Pfam" id="PF22678">
    <property type="entry name" value="Cytochrom_c_NrfB-like"/>
    <property type="match status" value="1"/>
</dbReference>
<organism evidence="5 6">
    <name type="scientific">Actinobacillus porcinus</name>
    <dbReference type="NCBI Taxonomy" id="51048"/>
    <lineage>
        <taxon>Bacteria</taxon>
        <taxon>Pseudomonadati</taxon>
        <taxon>Pseudomonadota</taxon>
        <taxon>Gammaproteobacteria</taxon>
        <taxon>Pasteurellales</taxon>
        <taxon>Pasteurellaceae</taxon>
        <taxon>Actinobacillus</taxon>
    </lineage>
</organism>
<dbReference type="EMBL" id="CABFKI010000006">
    <property type="protein sequence ID" value="VTU07803.1"/>
    <property type="molecule type" value="Genomic_DNA"/>
</dbReference>
<dbReference type="NCBIfam" id="TIGR03146">
    <property type="entry name" value="cyt_nit_nrfB"/>
    <property type="match status" value="1"/>
</dbReference>
<evidence type="ECO:0000313" key="5">
    <source>
        <dbReference type="EMBL" id="VTU07803.1"/>
    </source>
</evidence>
<proteinExistence type="predicted"/>
<dbReference type="SUPFAM" id="SSF48695">
    <property type="entry name" value="Multiheme cytochromes"/>
    <property type="match status" value="1"/>
</dbReference>
<keyword evidence="6" id="KW-1185">Reference proteome</keyword>
<accession>A0ABY6TKA8</accession>
<evidence type="ECO:0000256" key="1">
    <source>
        <dbReference type="ARBA" id="ARBA00022729"/>
    </source>
</evidence>
<dbReference type="InterPro" id="IPR053875">
    <property type="entry name" value="Cytochrom_c_NrfB-like_dom"/>
</dbReference>
<protein>
    <submittedName>
        <fullName evidence="5">Cytochrome c nitrite reductase pentaheme subunit</fullName>
    </submittedName>
</protein>
<comment type="caution">
    <text evidence="5">The sequence shown here is derived from an EMBL/GenBank/DDBJ whole genome shotgun (WGS) entry which is preliminary data.</text>
</comment>
<dbReference type="PANTHER" id="PTHR35038:SF5">
    <property type="entry name" value="CYTOCHROME C-TYPE PROTEIN NRFB"/>
    <property type="match status" value="1"/>
</dbReference>
<dbReference type="InterPro" id="IPR017564">
    <property type="entry name" value="Cyt_c_NrfB"/>
</dbReference>
<dbReference type="Proteomes" id="UP000308167">
    <property type="component" value="Unassembled WGS sequence"/>
</dbReference>
<sequence length="214" mass="24114">MNLLTKLTKFSALLAAMLCMVSSAQAETSSNTTPAVAQQVYEPELENDRNPNEYCAKCHSLDASSEAQAKGEFHAGKFHGIHLEKLNPTTGKPITCVSCHGNITENHRKGVKDVMRFHGLWDQDQTIKYSAAEQNQVCFSCHQPEKLQEKFWAHDVHSIKLPCASCHKVHPEKEPMKGIESKERVKLCVDCHGEQQKQKEAREQQSTTEKKDKK</sequence>
<dbReference type="InterPro" id="IPR051829">
    <property type="entry name" value="Multiheme_Cytochr_ET"/>
</dbReference>
<gene>
    <name evidence="5" type="primary">nrfB</name>
    <name evidence="5" type="ORF">SAMEA1410922_01165</name>
</gene>
<evidence type="ECO:0000256" key="2">
    <source>
        <dbReference type="SAM" id="MobiDB-lite"/>
    </source>
</evidence>
<evidence type="ECO:0000313" key="6">
    <source>
        <dbReference type="Proteomes" id="UP000308167"/>
    </source>
</evidence>
<reference evidence="5 6" key="1">
    <citation type="submission" date="2019-05" db="EMBL/GenBank/DDBJ databases">
        <authorList>
            <consortium name="Pathogen Informatics"/>
        </authorList>
    </citation>
    <scope>NUCLEOTIDE SEQUENCE [LARGE SCALE GENOMIC DNA]</scope>
    <source>
        <strain evidence="5 6">NM319</strain>
    </source>
</reference>
<keyword evidence="1 3" id="KW-0732">Signal</keyword>
<dbReference type="PANTHER" id="PTHR35038">
    <property type="entry name" value="DISSIMILATORY SULFITE REDUCTASE SIRA"/>
    <property type="match status" value="1"/>
</dbReference>
<feature type="region of interest" description="Disordered" evidence="2">
    <location>
        <begin position="193"/>
        <end position="214"/>
    </location>
</feature>